<name>A0A9D1SFJ5_9FIRM</name>
<evidence type="ECO:0000256" key="2">
    <source>
        <dbReference type="ARBA" id="ARBA00022490"/>
    </source>
</evidence>
<evidence type="ECO:0000256" key="5">
    <source>
        <dbReference type="HAMAP-Rule" id="MF_00822"/>
    </source>
</evidence>
<evidence type="ECO:0000256" key="3">
    <source>
        <dbReference type="ARBA" id="ARBA00022596"/>
    </source>
</evidence>
<comment type="similarity">
    <text evidence="5">Belongs to the UreE family.</text>
</comment>
<dbReference type="Proteomes" id="UP000824109">
    <property type="component" value="Unassembled WGS sequence"/>
</dbReference>
<organism evidence="7 8">
    <name type="scientific">Candidatus Ornithomonoglobus merdipullorum</name>
    <dbReference type="NCBI Taxonomy" id="2840895"/>
    <lineage>
        <taxon>Bacteria</taxon>
        <taxon>Bacillati</taxon>
        <taxon>Bacillota</taxon>
        <taxon>Clostridia</taxon>
        <taxon>Candidatus Ornithomonoglobus</taxon>
    </lineage>
</organism>
<dbReference type="HAMAP" id="MF_00822">
    <property type="entry name" value="UreE"/>
    <property type="match status" value="1"/>
</dbReference>
<dbReference type="Gene3D" id="2.60.260.20">
    <property type="entry name" value="Urease metallochaperone UreE, N-terminal domain"/>
    <property type="match status" value="1"/>
</dbReference>
<dbReference type="GO" id="GO:0005737">
    <property type="term" value="C:cytoplasm"/>
    <property type="evidence" value="ECO:0007669"/>
    <property type="project" value="UniProtKB-SubCell"/>
</dbReference>
<dbReference type="GO" id="GO:0065003">
    <property type="term" value="P:protein-containing complex assembly"/>
    <property type="evidence" value="ECO:0007669"/>
    <property type="project" value="InterPro"/>
</dbReference>
<dbReference type="CDD" id="cd00571">
    <property type="entry name" value="UreE"/>
    <property type="match status" value="1"/>
</dbReference>
<dbReference type="InterPro" id="IPR004029">
    <property type="entry name" value="UreE_N"/>
</dbReference>
<keyword evidence="2 5" id="KW-0963">Cytoplasm</keyword>
<comment type="function">
    <text evidence="5">Involved in urease metallocenter assembly. Binds nickel. Probably functions as a nickel donor during metallocenter assembly.</text>
</comment>
<keyword evidence="4 5" id="KW-0143">Chaperone</keyword>
<dbReference type="GO" id="GO:0019627">
    <property type="term" value="P:urea metabolic process"/>
    <property type="evidence" value="ECO:0007669"/>
    <property type="project" value="InterPro"/>
</dbReference>
<keyword evidence="3 5" id="KW-0533">Nickel</keyword>
<evidence type="ECO:0000313" key="7">
    <source>
        <dbReference type="EMBL" id="HIU58311.1"/>
    </source>
</evidence>
<comment type="subcellular location">
    <subcellularLocation>
        <location evidence="1 5">Cytoplasm</location>
    </subcellularLocation>
</comment>
<dbReference type="Pfam" id="PF02814">
    <property type="entry name" value="UreE_N"/>
    <property type="match status" value="1"/>
</dbReference>
<dbReference type="InterPro" id="IPR036118">
    <property type="entry name" value="UreE_N_sf"/>
</dbReference>
<protein>
    <recommendedName>
        <fullName evidence="5">Urease accessory protein UreE</fullName>
    </recommendedName>
</protein>
<dbReference type="GO" id="GO:0006457">
    <property type="term" value="P:protein folding"/>
    <property type="evidence" value="ECO:0007669"/>
    <property type="project" value="InterPro"/>
</dbReference>
<dbReference type="Pfam" id="PF05194">
    <property type="entry name" value="UreE_C"/>
    <property type="match status" value="1"/>
</dbReference>
<dbReference type="SUPFAM" id="SSF69737">
    <property type="entry name" value="Urease metallochaperone UreE, C-terminal domain"/>
    <property type="match status" value="1"/>
</dbReference>
<accession>A0A9D1SFJ5</accession>
<proteinExistence type="inferred from homology"/>
<evidence type="ECO:0000256" key="4">
    <source>
        <dbReference type="ARBA" id="ARBA00023186"/>
    </source>
</evidence>
<dbReference type="SUPFAM" id="SSF69287">
    <property type="entry name" value="Urease metallochaperone UreE, N-terminal domain"/>
    <property type="match status" value="1"/>
</dbReference>
<reference evidence="7" key="2">
    <citation type="journal article" date="2021" name="PeerJ">
        <title>Extensive microbial diversity within the chicken gut microbiome revealed by metagenomics and culture.</title>
        <authorList>
            <person name="Gilroy R."/>
            <person name="Ravi A."/>
            <person name="Getino M."/>
            <person name="Pursley I."/>
            <person name="Horton D.L."/>
            <person name="Alikhan N.F."/>
            <person name="Baker D."/>
            <person name="Gharbi K."/>
            <person name="Hall N."/>
            <person name="Watson M."/>
            <person name="Adriaenssens E.M."/>
            <person name="Foster-Nyarko E."/>
            <person name="Jarju S."/>
            <person name="Secka A."/>
            <person name="Antonio M."/>
            <person name="Oren A."/>
            <person name="Chaudhuri R.R."/>
            <person name="La Ragione R."/>
            <person name="Hildebrand F."/>
            <person name="Pallen M.J."/>
        </authorList>
    </citation>
    <scope>NUCLEOTIDE SEQUENCE</scope>
    <source>
        <strain evidence="7">USAMLcec3-3695</strain>
    </source>
</reference>
<evidence type="ECO:0000313" key="8">
    <source>
        <dbReference type="Proteomes" id="UP000824109"/>
    </source>
</evidence>
<dbReference type="GO" id="GO:0016151">
    <property type="term" value="F:nickel cation binding"/>
    <property type="evidence" value="ECO:0007669"/>
    <property type="project" value="UniProtKB-UniRule"/>
</dbReference>
<dbReference type="SMART" id="SM00988">
    <property type="entry name" value="UreE_N"/>
    <property type="match status" value="1"/>
</dbReference>
<dbReference type="PIRSF" id="PIRSF036402">
    <property type="entry name" value="Ureas_acces_UreE"/>
    <property type="match status" value="1"/>
</dbReference>
<evidence type="ECO:0000259" key="6">
    <source>
        <dbReference type="SMART" id="SM00988"/>
    </source>
</evidence>
<dbReference type="Gene3D" id="3.30.70.790">
    <property type="entry name" value="UreE, C-terminal domain"/>
    <property type="match status" value="1"/>
</dbReference>
<comment type="caution">
    <text evidence="7">The sequence shown here is derived from an EMBL/GenBank/DDBJ whole genome shotgun (WGS) entry which is preliminary data.</text>
</comment>
<dbReference type="AlphaFoldDB" id="A0A9D1SFJ5"/>
<feature type="domain" description="UreE urease accessory N-terminal" evidence="6">
    <location>
        <begin position="6"/>
        <end position="67"/>
    </location>
</feature>
<dbReference type="GO" id="GO:0051082">
    <property type="term" value="F:unfolded protein binding"/>
    <property type="evidence" value="ECO:0007669"/>
    <property type="project" value="UniProtKB-UniRule"/>
</dbReference>
<dbReference type="InterPro" id="IPR007864">
    <property type="entry name" value="UreE_C_dom"/>
</dbReference>
<dbReference type="EMBL" id="DVNB01000111">
    <property type="protein sequence ID" value="HIU58311.1"/>
    <property type="molecule type" value="Genomic_DNA"/>
</dbReference>
<dbReference type="InterPro" id="IPR012406">
    <property type="entry name" value="UreE"/>
</dbReference>
<gene>
    <name evidence="5" type="primary">ureE</name>
    <name evidence="7" type="ORF">IAA61_10955</name>
</gene>
<sequence>MICEKIIGNIKDADTVEKSVDKVHIDWFEHGKRLLKKATEKGEEIGIKVTSPLNDGDILYEDAERIIVVELDPCELIEIPVRDTVEMGRLCFEIGNRHISPAIEPKRVRIPYDEPTMDYLLRLGFKATRMHDKFSGYIECRGHSHGGHEHSHE</sequence>
<reference evidence="7" key="1">
    <citation type="submission" date="2020-10" db="EMBL/GenBank/DDBJ databases">
        <authorList>
            <person name="Gilroy R."/>
        </authorList>
    </citation>
    <scope>NUCLEOTIDE SEQUENCE</scope>
    <source>
        <strain evidence="7">USAMLcec3-3695</strain>
    </source>
</reference>
<evidence type="ECO:0000256" key="1">
    <source>
        <dbReference type="ARBA" id="ARBA00004496"/>
    </source>
</evidence>